<dbReference type="SUPFAM" id="SSF46689">
    <property type="entry name" value="Homeodomain-like"/>
    <property type="match status" value="1"/>
</dbReference>
<dbReference type="PANTHER" id="PTHR30055">
    <property type="entry name" value="HTH-TYPE TRANSCRIPTIONAL REGULATOR RUTR"/>
    <property type="match status" value="1"/>
</dbReference>
<dbReference type="Proteomes" id="UP000400924">
    <property type="component" value="Unassembled WGS sequence"/>
</dbReference>
<keyword evidence="1 2" id="KW-0238">DNA-binding</keyword>
<evidence type="ECO:0000259" key="3">
    <source>
        <dbReference type="PROSITE" id="PS50977"/>
    </source>
</evidence>
<dbReference type="InterPro" id="IPR001647">
    <property type="entry name" value="HTH_TetR"/>
</dbReference>
<dbReference type="InterPro" id="IPR050109">
    <property type="entry name" value="HTH-type_TetR-like_transc_reg"/>
</dbReference>
<dbReference type="PROSITE" id="PS50977">
    <property type="entry name" value="HTH_TETR_2"/>
    <property type="match status" value="1"/>
</dbReference>
<keyword evidence="5" id="KW-1185">Reference proteome</keyword>
<feature type="DNA-binding region" description="H-T-H motif" evidence="2">
    <location>
        <begin position="33"/>
        <end position="52"/>
    </location>
</feature>
<accession>A0A5N8XIE7</accession>
<evidence type="ECO:0000313" key="4">
    <source>
        <dbReference type="EMBL" id="MPY59117.1"/>
    </source>
</evidence>
<evidence type="ECO:0000313" key="5">
    <source>
        <dbReference type="Proteomes" id="UP000400924"/>
    </source>
</evidence>
<comment type="caution">
    <text evidence="4">The sequence shown here is derived from an EMBL/GenBank/DDBJ whole genome shotgun (WGS) entry which is preliminary data.</text>
</comment>
<dbReference type="OrthoDB" id="4542210at2"/>
<dbReference type="PANTHER" id="PTHR30055:SF209">
    <property type="entry name" value="POSSIBLE TRANSCRIPTIONAL REGULATORY PROTEIN (PROBABLY TETR-FAMILY)"/>
    <property type="match status" value="1"/>
</dbReference>
<evidence type="ECO:0000256" key="2">
    <source>
        <dbReference type="PROSITE-ProRule" id="PRU00335"/>
    </source>
</evidence>
<dbReference type="RefSeq" id="WP_152772626.1">
    <property type="nucleotide sequence ID" value="NZ_VJZC01000120.1"/>
</dbReference>
<dbReference type="GO" id="GO:0003700">
    <property type="term" value="F:DNA-binding transcription factor activity"/>
    <property type="evidence" value="ECO:0007669"/>
    <property type="project" value="TreeGrafter"/>
</dbReference>
<dbReference type="Gene3D" id="1.10.357.10">
    <property type="entry name" value="Tetracycline Repressor, domain 2"/>
    <property type="match status" value="1"/>
</dbReference>
<gene>
    <name evidence="4" type="ORF">FNH08_18690</name>
</gene>
<feature type="domain" description="HTH tetR-type" evidence="3">
    <location>
        <begin position="9"/>
        <end position="70"/>
    </location>
</feature>
<dbReference type="AlphaFoldDB" id="A0A5N8XIE7"/>
<reference evidence="4 5" key="1">
    <citation type="submission" date="2019-07" db="EMBL/GenBank/DDBJ databases">
        <title>New species of Amycolatopsis and Streptomyces.</title>
        <authorList>
            <person name="Duangmal K."/>
            <person name="Teo W.F.A."/>
            <person name="Lipun K."/>
        </authorList>
    </citation>
    <scope>NUCLEOTIDE SEQUENCE [LARGE SCALE GENOMIC DNA]</scope>
    <source>
        <strain evidence="4 5">NBRC 106415</strain>
    </source>
</reference>
<evidence type="ECO:0000256" key="1">
    <source>
        <dbReference type="ARBA" id="ARBA00023125"/>
    </source>
</evidence>
<proteinExistence type="predicted"/>
<dbReference type="InterPro" id="IPR009057">
    <property type="entry name" value="Homeodomain-like_sf"/>
</dbReference>
<dbReference type="Pfam" id="PF00440">
    <property type="entry name" value="TetR_N"/>
    <property type="match status" value="1"/>
</dbReference>
<sequence length="191" mass="20527">MRRERADAARNREAVLAAAARLFAERGDPERVSMDDIAAAAGVGKGTLFRRFGDRTGLIRALIEQRTEELRTAVAEGPPPLGPGAPARERVLALLDALLTFKLDHRPLTLALENAGVGSPYRNETYSVLHTQLAALLTEARKPLSDDADFLAHAMLAAVRADLVDHLSGNGMPEERMRAGLAALCDAVIEA</sequence>
<protein>
    <submittedName>
        <fullName evidence="4">TetR/AcrR family transcriptional regulator</fullName>
    </submittedName>
</protein>
<organism evidence="4 5">
    <name type="scientific">Streptomyces spongiae</name>
    <dbReference type="NCBI Taxonomy" id="565072"/>
    <lineage>
        <taxon>Bacteria</taxon>
        <taxon>Bacillati</taxon>
        <taxon>Actinomycetota</taxon>
        <taxon>Actinomycetes</taxon>
        <taxon>Kitasatosporales</taxon>
        <taxon>Streptomycetaceae</taxon>
        <taxon>Streptomyces</taxon>
    </lineage>
</organism>
<name>A0A5N8XIE7_9ACTN</name>
<dbReference type="GO" id="GO:0000976">
    <property type="term" value="F:transcription cis-regulatory region binding"/>
    <property type="evidence" value="ECO:0007669"/>
    <property type="project" value="TreeGrafter"/>
</dbReference>
<dbReference type="EMBL" id="VJZC01000120">
    <property type="protein sequence ID" value="MPY59117.1"/>
    <property type="molecule type" value="Genomic_DNA"/>
</dbReference>